<sequence length="105" mass="11569">MKEFHAEETETKVIKEEKPLKMESHSAASNESGRNVEAKIVNELCKLEANGSIITSSDVATLLNKVYSSINKTNGIWVTLLLDPSISGVQKARILKGYLRITGDH</sequence>
<protein>
    <submittedName>
        <fullName evidence="2">Uncharacterized protein</fullName>
    </submittedName>
</protein>
<accession>A0ABD3CAC0</accession>
<dbReference type="Proteomes" id="UP001632038">
    <property type="component" value="Unassembled WGS sequence"/>
</dbReference>
<evidence type="ECO:0000313" key="3">
    <source>
        <dbReference type="Proteomes" id="UP001632038"/>
    </source>
</evidence>
<feature type="compositionally biased region" description="Basic and acidic residues" evidence="1">
    <location>
        <begin position="1"/>
        <end position="24"/>
    </location>
</feature>
<gene>
    <name evidence="2" type="ORF">CASFOL_030072</name>
</gene>
<name>A0ABD3CAC0_9LAMI</name>
<evidence type="ECO:0000313" key="2">
    <source>
        <dbReference type="EMBL" id="KAL3626523.1"/>
    </source>
</evidence>
<evidence type="ECO:0000256" key="1">
    <source>
        <dbReference type="SAM" id="MobiDB-lite"/>
    </source>
</evidence>
<dbReference type="EMBL" id="JAVIJP010000047">
    <property type="protein sequence ID" value="KAL3626523.1"/>
    <property type="molecule type" value="Genomic_DNA"/>
</dbReference>
<organism evidence="2 3">
    <name type="scientific">Castilleja foliolosa</name>
    <dbReference type="NCBI Taxonomy" id="1961234"/>
    <lineage>
        <taxon>Eukaryota</taxon>
        <taxon>Viridiplantae</taxon>
        <taxon>Streptophyta</taxon>
        <taxon>Embryophyta</taxon>
        <taxon>Tracheophyta</taxon>
        <taxon>Spermatophyta</taxon>
        <taxon>Magnoliopsida</taxon>
        <taxon>eudicotyledons</taxon>
        <taxon>Gunneridae</taxon>
        <taxon>Pentapetalae</taxon>
        <taxon>asterids</taxon>
        <taxon>lamiids</taxon>
        <taxon>Lamiales</taxon>
        <taxon>Orobanchaceae</taxon>
        <taxon>Pedicularideae</taxon>
        <taxon>Castillejinae</taxon>
        <taxon>Castilleja</taxon>
    </lineage>
</organism>
<reference evidence="3" key="1">
    <citation type="journal article" date="2024" name="IScience">
        <title>Strigolactones Initiate the Formation of Haustorium-like Structures in Castilleja.</title>
        <authorList>
            <person name="Buerger M."/>
            <person name="Peterson D."/>
            <person name="Chory J."/>
        </authorList>
    </citation>
    <scope>NUCLEOTIDE SEQUENCE [LARGE SCALE GENOMIC DNA]</scope>
</reference>
<proteinExistence type="predicted"/>
<dbReference type="AlphaFoldDB" id="A0ABD3CAC0"/>
<keyword evidence="3" id="KW-1185">Reference proteome</keyword>
<feature type="region of interest" description="Disordered" evidence="1">
    <location>
        <begin position="1"/>
        <end position="33"/>
    </location>
</feature>
<comment type="caution">
    <text evidence="2">The sequence shown here is derived from an EMBL/GenBank/DDBJ whole genome shotgun (WGS) entry which is preliminary data.</text>
</comment>